<proteinExistence type="predicted"/>
<dbReference type="SUPFAM" id="SSF52172">
    <property type="entry name" value="CheY-like"/>
    <property type="match status" value="1"/>
</dbReference>
<dbReference type="PANTHER" id="PTHR44520:SF1">
    <property type="entry name" value="TWO-COMPONENT SYSTEM REGULATORY PROTEIN"/>
    <property type="match status" value="1"/>
</dbReference>
<dbReference type="CDD" id="cd17557">
    <property type="entry name" value="REC_Rcp-like"/>
    <property type="match status" value="1"/>
</dbReference>
<dbReference type="AlphaFoldDB" id="A0A0W8FPW3"/>
<accession>A0A0W8FPW3</accession>
<feature type="domain" description="Response regulatory" evidence="1">
    <location>
        <begin position="5"/>
        <end position="133"/>
    </location>
</feature>
<dbReference type="InterPro" id="IPR052893">
    <property type="entry name" value="TCS_response_regulator"/>
</dbReference>
<dbReference type="Pfam" id="PF00072">
    <property type="entry name" value="Response_reg"/>
    <property type="match status" value="1"/>
</dbReference>
<dbReference type="PANTHER" id="PTHR44520">
    <property type="entry name" value="RESPONSE REGULATOR RCP1-RELATED"/>
    <property type="match status" value="1"/>
</dbReference>
<dbReference type="GO" id="GO:0000160">
    <property type="term" value="P:phosphorelay signal transduction system"/>
    <property type="evidence" value="ECO:0007669"/>
    <property type="project" value="InterPro"/>
</dbReference>
<sequence>MDYPEIIIIEDNYHDLEMISDALHELRINRKVCVLRDGVEATKYFFNSAGGLNLNINALPKLILLDLKLPKINGLEVLKALKINKETRSLPVVIFTSSDESSDRISSYNLGANSYLVKPLDADEYFAYIRDIINYWIGMNATAQ</sequence>
<comment type="caution">
    <text evidence="2">The sequence shown here is derived from an EMBL/GenBank/DDBJ whole genome shotgun (WGS) entry which is preliminary data.</text>
</comment>
<dbReference type="SMART" id="SM00448">
    <property type="entry name" value="REC"/>
    <property type="match status" value="1"/>
</dbReference>
<gene>
    <name evidence="2" type="ORF">ASZ90_007878</name>
</gene>
<dbReference type="InterPro" id="IPR011006">
    <property type="entry name" value="CheY-like_superfamily"/>
</dbReference>
<dbReference type="Gene3D" id="3.40.50.2300">
    <property type="match status" value="1"/>
</dbReference>
<organism evidence="2">
    <name type="scientific">hydrocarbon metagenome</name>
    <dbReference type="NCBI Taxonomy" id="938273"/>
    <lineage>
        <taxon>unclassified sequences</taxon>
        <taxon>metagenomes</taxon>
        <taxon>ecological metagenomes</taxon>
    </lineage>
</organism>
<dbReference type="EMBL" id="LNQE01000974">
    <property type="protein sequence ID" value="KUG22339.1"/>
    <property type="molecule type" value="Genomic_DNA"/>
</dbReference>
<evidence type="ECO:0000259" key="1">
    <source>
        <dbReference type="PROSITE" id="PS50110"/>
    </source>
</evidence>
<dbReference type="InterPro" id="IPR001789">
    <property type="entry name" value="Sig_transdc_resp-reg_receiver"/>
</dbReference>
<reference evidence="2" key="1">
    <citation type="journal article" date="2015" name="Proc. Natl. Acad. Sci. U.S.A.">
        <title>Networks of energetic and metabolic interactions define dynamics in microbial communities.</title>
        <authorList>
            <person name="Embree M."/>
            <person name="Liu J.K."/>
            <person name="Al-Bassam M.M."/>
            <person name="Zengler K."/>
        </authorList>
    </citation>
    <scope>NUCLEOTIDE SEQUENCE</scope>
</reference>
<dbReference type="PROSITE" id="PS50110">
    <property type="entry name" value="RESPONSE_REGULATORY"/>
    <property type="match status" value="1"/>
</dbReference>
<protein>
    <submittedName>
        <fullName evidence="2">Two-component system response regulator</fullName>
    </submittedName>
</protein>
<evidence type="ECO:0000313" key="2">
    <source>
        <dbReference type="EMBL" id="KUG22339.1"/>
    </source>
</evidence>
<name>A0A0W8FPW3_9ZZZZ</name>